<reference evidence="2" key="1">
    <citation type="submission" date="2020-05" db="EMBL/GenBank/DDBJ databases">
        <authorList>
            <person name="Chiriac C."/>
            <person name="Salcher M."/>
            <person name="Ghai R."/>
            <person name="Kavagutti S V."/>
        </authorList>
    </citation>
    <scope>NUCLEOTIDE SEQUENCE</scope>
</reference>
<feature type="region of interest" description="Disordered" evidence="1">
    <location>
        <begin position="59"/>
        <end position="92"/>
    </location>
</feature>
<organism evidence="2">
    <name type="scientific">freshwater metagenome</name>
    <dbReference type="NCBI Taxonomy" id="449393"/>
    <lineage>
        <taxon>unclassified sequences</taxon>
        <taxon>metagenomes</taxon>
        <taxon>ecological metagenomes</taxon>
    </lineage>
</organism>
<evidence type="ECO:0000256" key="1">
    <source>
        <dbReference type="SAM" id="MobiDB-lite"/>
    </source>
</evidence>
<proteinExistence type="predicted"/>
<evidence type="ECO:0000313" key="2">
    <source>
        <dbReference type="EMBL" id="CAB4765035.1"/>
    </source>
</evidence>
<dbReference type="EMBL" id="CAEZYY010000034">
    <property type="protein sequence ID" value="CAB4765035.1"/>
    <property type="molecule type" value="Genomic_DNA"/>
</dbReference>
<accession>A0A6J6V1A7</accession>
<name>A0A6J6V1A7_9ZZZZ</name>
<sequence length="92" mass="9955">MDSVSSRSHGRALKRYGLAVSAPTGQICTVLPEKYEANGSSGNVLICVLLPRDVKWMSGSPATSEANRVQRSQRMQRSRSRNTSSLIGIGFS</sequence>
<gene>
    <name evidence="2" type="ORF">UFOPK2806_01993</name>
</gene>
<protein>
    <submittedName>
        <fullName evidence="2">Unannotated protein</fullName>
    </submittedName>
</protein>
<dbReference type="AlphaFoldDB" id="A0A6J6V1A7"/>